<dbReference type="Gene3D" id="3.40.50.300">
    <property type="entry name" value="P-loop containing nucleotide triphosphate hydrolases"/>
    <property type="match status" value="1"/>
</dbReference>
<dbReference type="eggNOG" id="KOG1051">
    <property type="taxonomic scope" value="Eukaryota"/>
</dbReference>
<dbReference type="Pfam" id="PF07724">
    <property type="entry name" value="AAA_2"/>
    <property type="match status" value="1"/>
</dbReference>
<dbReference type="InterPro" id="IPR002110">
    <property type="entry name" value="Ankyrin_rpt"/>
</dbReference>
<reference evidence="7 9" key="1">
    <citation type="journal article" date="2012" name="Nature">
        <title>Algal genomes reveal evolutionary mosaicism and the fate of nucleomorphs.</title>
        <authorList>
            <consortium name="DOE Joint Genome Institute"/>
            <person name="Curtis B.A."/>
            <person name="Tanifuji G."/>
            <person name="Burki F."/>
            <person name="Gruber A."/>
            <person name="Irimia M."/>
            <person name="Maruyama S."/>
            <person name="Arias M.C."/>
            <person name="Ball S.G."/>
            <person name="Gile G.H."/>
            <person name="Hirakawa Y."/>
            <person name="Hopkins J.F."/>
            <person name="Kuo A."/>
            <person name="Rensing S.A."/>
            <person name="Schmutz J."/>
            <person name="Symeonidi A."/>
            <person name="Elias M."/>
            <person name="Eveleigh R.J."/>
            <person name="Herman E.K."/>
            <person name="Klute M.J."/>
            <person name="Nakayama T."/>
            <person name="Obornik M."/>
            <person name="Reyes-Prieto A."/>
            <person name="Armbrust E.V."/>
            <person name="Aves S.J."/>
            <person name="Beiko R.G."/>
            <person name="Coutinho P."/>
            <person name="Dacks J.B."/>
            <person name="Durnford D.G."/>
            <person name="Fast N.M."/>
            <person name="Green B.R."/>
            <person name="Grisdale C.J."/>
            <person name="Hempel F."/>
            <person name="Henrissat B."/>
            <person name="Hoppner M.P."/>
            <person name="Ishida K."/>
            <person name="Kim E."/>
            <person name="Koreny L."/>
            <person name="Kroth P.G."/>
            <person name="Liu Y."/>
            <person name="Malik S.B."/>
            <person name="Maier U.G."/>
            <person name="McRose D."/>
            <person name="Mock T."/>
            <person name="Neilson J.A."/>
            <person name="Onodera N.T."/>
            <person name="Poole A.M."/>
            <person name="Pritham E.J."/>
            <person name="Richards T.A."/>
            <person name="Rocap G."/>
            <person name="Roy S.W."/>
            <person name="Sarai C."/>
            <person name="Schaack S."/>
            <person name="Shirato S."/>
            <person name="Slamovits C.H."/>
            <person name="Spencer D.F."/>
            <person name="Suzuki S."/>
            <person name="Worden A.Z."/>
            <person name="Zauner S."/>
            <person name="Barry K."/>
            <person name="Bell C."/>
            <person name="Bharti A.K."/>
            <person name="Crow J.A."/>
            <person name="Grimwood J."/>
            <person name="Kramer R."/>
            <person name="Lindquist E."/>
            <person name="Lucas S."/>
            <person name="Salamov A."/>
            <person name="McFadden G.I."/>
            <person name="Lane C.E."/>
            <person name="Keeling P.J."/>
            <person name="Gray M.W."/>
            <person name="Grigoriev I.V."/>
            <person name="Archibald J.M."/>
        </authorList>
    </citation>
    <scope>NUCLEOTIDE SEQUENCE</scope>
    <source>
        <strain evidence="7 9">CCMP2712</strain>
    </source>
</reference>
<keyword evidence="9" id="KW-1185">Reference proteome</keyword>
<evidence type="ECO:0000256" key="3">
    <source>
        <dbReference type="ARBA" id="ARBA00022840"/>
    </source>
</evidence>
<keyword evidence="3" id="KW-0067">ATP-binding</keyword>
<sequence>MDSQGLVVETAGGFYCSNCTFYNGDIPQCAMCEHPRDLDGASGNGLVAGNDMSFEEDREEEPFEEEVSAVSQSVTIPASPSPAGIQAYRGGAAPGTDPNQELLNAVISKKSASSLQRWVGHGANTNHIFREHCKAGRSALCYAVQQNDADMVNSLVGLNADVNMRMDDGETALSLAIKNKKYDGTDMTRLLLSKGADVSSMEGLKLNVTMEYWMEQAHIFPVDETRRKRLAPFNLSNIVELPYCVIGQRFAMHSLRDMIIQFWTDQQAAGHKPLVLLLPGPPGHGKTFLCKNIADALVPKDSSILISLSGTKDDADLFGSRHGGFTRSDMSSDGQLVSFLRSRQGKRNIVLLDEFEKLADLVNCLGWGQAERIYNSFLEPWQDGFLTDSSRNSNGQKIDCRQTIFVCMSNRGQDEIIKFAKANPKIYKSQQDDSERHWIKVNLVDRILKPLWEKFFAEIKPELIALFRRFDAVIPFLPFTEREQLVVADTVIRSYLARYRDPPQTDPSINLAHRRMIGNLIVHHSRKVSLLAGASYCAYEGASSLQKYAKNEISSLLATKYFNSELDAAPRVKVGDESKQECWIDIVAEEKRCYVSFSPPQDTDDEENKDPPGTQASRIKPKEESSKIPFHHEEDDTNPEKVRQGLLDFSFDES</sequence>
<evidence type="ECO:0000256" key="2">
    <source>
        <dbReference type="ARBA" id="ARBA00022741"/>
    </source>
</evidence>
<dbReference type="GO" id="GO:0009507">
    <property type="term" value="C:chloroplast"/>
    <property type="evidence" value="ECO:0007669"/>
    <property type="project" value="UniProtKB-SubCell"/>
</dbReference>
<dbReference type="KEGG" id="gtt:GUITHDRAFT_135296"/>
<evidence type="ECO:0000256" key="1">
    <source>
        <dbReference type="ARBA" id="ARBA00004229"/>
    </source>
</evidence>
<reference evidence="8" key="3">
    <citation type="submission" date="2015-06" db="UniProtKB">
        <authorList>
            <consortium name="EnsemblProtists"/>
        </authorList>
    </citation>
    <scope>IDENTIFICATION</scope>
</reference>
<feature type="region of interest" description="Disordered" evidence="5">
    <location>
        <begin position="596"/>
        <end position="654"/>
    </location>
</feature>
<evidence type="ECO:0000256" key="4">
    <source>
        <dbReference type="PROSITE-ProRule" id="PRU00023"/>
    </source>
</evidence>
<dbReference type="STRING" id="905079.L1JND4"/>
<dbReference type="PANTHER" id="PTHR11638:SF18">
    <property type="entry name" value="HEAT SHOCK PROTEIN 104"/>
    <property type="match status" value="1"/>
</dbReference>
<gene>
    <name evidence="7" type="ORF">GUITHDRAFT_135296</name>
</gene>
<evidence type="ECO:0000313" key="7">
    <source>
        <dbReference type="EMBL" id="EKX50101.1"/>
    </source>
</evidence>
<dbReference type="InterPro" id="IPR050130">
    <property type="entry name" value="ClpA_ClpB"/>
</dbReference>
<dbReference type="GO" id="GO:0005524">
    <property type="term" value="F:ATP binding"/>
    <property type="evidence" value="ECO:0007669"/>
    <property type="project" value="UniProtKB-KW"/>
</dbReference>
<dbReference type="EnsemblProtists" id="EKX50101">
    <property type="protein sequence ID" value="EKX50101"/>
    <property type="gene ID" value="GUITHDRAFT_135296"/>
</dbReference>
<protein>
    <recommendedName>
        <fullName evidence="6">AAA+ ATPase domain-containing protein</fullName>
    </recommendedName>
</protein>
<dbReference type="PaxDb" id="55529-EKX50101"/>
<keyword evidence="2" id="KW-0547">Nucleotide-binding</keyword>
<dbReference type="SMART" id="SM00382">
    <property type="entry name" value="AAA"/>
    <property type="match status" value="1"/>
</dbReference>
<evidence type="ECO:0000256" key="5">
    <source>
        <dbReference type="SAM" id="MobiDB-lite"/>
    </source>
</evidence>
<feature type="repeat" description="ANK" evidence="4">
    <location>
        <begin position="168"/>
        <end position="203"/>
    </location>
</feature>
<dbReference type="SUPFAM" id="SSF48403">
    <property type="entry name" value="Ankyrin repeat"/>
    <property type="match status" value="1"/>
</dbReference>
<keyword evidence="4" id="KW-0040">ANK repeat</keyword>
<dbReference type="PROSITE" id="PS50088">
    <property type="entry name" value="ANK_REPEAT"/>
    <property type="match status" value="2"/>
</dbReference>
<dbReference type="PROSITE" id="PS50297">
    <property type="entry name" value="ANK_REP_REGION"/>
    <property type="match status" value="2"/>
</dbReference>
<dbReference type="InterPro" id="IPR027417">
    <property type="entry name" value="P-loop_NTPase"/>
</dbReference>
<dbReference type="GeneID" id="17306956"/>
<dbReference type="SUPFAM" id="SSF52540">
    <property type="entry name" value="P-loop containing nucleoside triphosphate hydrolases"/>
    <property type="match status" value="1"/>
</dbReference>
<accession>L1JND4</accession>
<evidence type="ECO:0000259" key="6">
    <source>
        <dbReference type="SMART" id="SM00382"/>
    </source>
</evidence>
<organism evidence="7">
    <name type="scientific">Guillardia theta (strain CCMP2712)</name>
    <name type="common">Cryptophyte</name>
    <dbReference type="NCBI Taxonomy" id="905079"/>
    <lineage>
        <taxon>Eukaryota</taxon>
        <taxon>Cryptophyceae</taxon>
        <taxon>Pyrenomonadales</taxon>
        <taxon>Geminigeraceae</taxon>
        <taxon>Guillardia</taxon>
    </lineage>
</organism>
<dbReference type="OrthoDB" id="47330at2759"/>
<dbReference type="GO" id="GO:0016887">
    <property type="term" value="F:ATP hydrolysis activity"/>
    <property type="evidence" value="ECO:0007669"/>
    <property type="project" value="InterPro"/>
</dbReference>
<dbReference type="PANTHER" id="PTHR11638">
    <property type="entry name" value="ATP-DEPENDENT CLP PROTEASE"/>
    <property type="match status" value="1"/>
</dbReference>
<comment type="subcellular location">
    <subcellularLocation>
        <location evidence="1">Plastid</location>
        <location evidence="1">Chloroplast</location>
    </subcellularLocation>
</comment>
<reference evidence="9" key="2">
    <citation type="submission" date="2012-11" db="EMBL/GenBank/DDBJ databases">
        <authorList>
            <person name="Kuo A."/>
            <person name="Curtis B.A."/>
            <person name="Tanifuji G."/>
            <person name="Burki F."/>
            <person name="Gruber A."/>
            <person name="Irimia M."/>
            <person name="Maruyama S."/>
            <person name="Arias M.C."/>
            <person name="Ball S.G."/>
            <person name="Gile G.H."/>
            <person name="Hirakawa Y."/>
            <person name="Hopkins J.F."/>
            <person name="Rensing S.A."/>
            <person name="Schmutz J."/>
            <person name="Symeonidi A."/>
            <person name="Elias M."/>
            <person name="Eveleigh R.J."/>
            <person name="Herman E.K."/>
            <person name="Klute M.J."/>
            <person name="Nakayama T."/>
            <person name="Obornik M."/>
            <person name="Reyes-Prieto A."/>
            <person name="Armbrust E.V."/>
            <person name="Aves S.J."/>
            <person name="Beiko R.G."/>
            <person name="Coutinho P."/>
            <person name="Dacks J.B."/>
            <person name="Durnford D.G."/>
            <person name="Fast N.M."/>
            <person name="Green B.R."/>
            <person name="Grisdale C."/>
            <person name="Hempe F."/>
            <person name="Henrissat B."/>
            <person name="Hoppner M.P."/>
            <person name="Ishida K.-I."/>
            <person name="Kim E."/>
            <person name="Koreny L."/>
            <person name="Kroth P.G."/>
            <person name="Liu Y."/>
            <person name="Malik S.-B."/>
            <person name="Maier U.G."/>
            <person name="McRose D."/>
            <person name="Mock T."/>
            <person name="Neilson J.A."/>
            <person name="Onodera N.T."/>
            <person name="Poole A.M."/>
            <person name="Pritham E.J."/>
            <person name="Richards T.A."/>
            <person name="Rocap G."/>
            <person name="Roy S.W."/>
            <person name="Sarai C."/>
            <person name="Schaack S."/>
            <person name="Shirato S."/>
            <person name="Slamovits C.H."/>
            <person name="Spencer D.F."/>
            <person name="Suzuki S."/>
            <person name="Worden A.Z."/>
            <person name="Zauner S."/>
            <person name="Barry K."/>
            <person name="Bell C."/>
            <person name="Bharti A.K."/>
            <person name="Crow J.A."/>
            <person name="Grimwood J."/>
            <person name="Kramer R."/>
            <person name="Lindquist E."/>
            <person name="Lucas S."/>
            <person name="Salamov A."/>
            <person name="McFadden G.I."/>
            <person name="Lane C.E."/>
            <person name="Keeling P.J."/>
            <person name="Gray M.W."/>
            <person name="Grigoriev I.V."/>
            <person name="Archibald J.M."/>
        </authorList>
    </citation>
    <scope>NUCLEOTIDE SEQUENCE</scope>
    <source>
        <strain evidence="9">CCMP2712</strain>
    </source>
</reference>
<feature type="repeat" description="ANK" evidence="4">
    <location>
        <begin position="135"/>
        <end position="167"/>
    </location>
</feature>
<dbReference type="SMART" id="SM00248">
    <property type="entry name" value="ANK"/>
    <property type="match status" value="2"/>
</dbReference>
<dbReference type="OMA" id="AMACWAK"/>
<proteinExistence type="predicted"/>
<dbReference type="RefSeq" id="XP_005837081.1">
    <property type="nucleotide sequence ID" value="XM_005837024.1"/>
</dbReference>
<dbReference type="GO" id="GO:0034605">
    <property type="term" value="P:cellular response to heat"/>
    <property type="evidence" value="ECO:0007669"/>
    <property type="project" value="TreeGrafter"/>
</dbReference>
<dbReference type="Proteomes" id="UP000011087">
    <property type="component" value="Unassembled WGS sequence"/>
</dbReference>
<dbReference type="AlphaFoldDB" id="L1JND4"/>
<evidence type="ECO:0000313" key="9">
    <source>
        <dbReference type="Proteomes" id="UP000011087"/>
    </source>
</evidence>
<dbReference type="HOGENOM" id="CLU_419483_0_0_1"/>
<dbReference type="InterPro" id="IPR003593">
    <property type="entry name" value="AAA+_ATPase"/>
</dbReference>
<name>L1JND4_GUITC</name>
<dbReference type="EMBL" id="JH992979">
    <property type="protein sequence ID" value="EKX50101.1"/>
    <property type="molecule type" value="Genomic_DNA"/>
</dbReference>
<feature type="domain" description="AAA+ ATPase" evidence="6">
    <location>
        <begin position="272"/>
        <end position="432"/>
    </location>
</feature>
<evidence type="ECO:0000313" key="8">
    <source>
        <dbReference type="EnsemblProtists" id="EKX50101"/>
    </source>
</evidence>
<dbReference type="Gene3D" id="1.25.40.20">
    <property type="entry name" value="Ankyrin repeat-containing domain"/>
    <property type="match status" value="1"/>
</dbReference>
<dbReference type="InterPro" id="IPR003959">
    <property type="entry name" value="ATPase_AAA_core"/>
</dbReference>
<feature type="compositionally biased region" description="Basic and acidic residues" evidence="5">
    <location>
        <begin position="620"/>
        <end position="643"/>
    </location>
</feature>
<dbReference type="Pfam" id="PF12796">
    <property type="entry name" value="Ank_2"/>
    <property type="match status" value="1"/>
</dbReference>
<dbReference type="InterPro" id="IPR036770">
    <property type="entry name" value="Ankyrin_rpt-contain_sf"/>
</dbReference>